<evidence type="ECO:0000313" key="1">
    <source>
        <dbReference type="EMBL" id="HIT42240.1"/>
    </source>
</evidence>
<dbReference type="Proteomes" id="UP000886860">
    <property type="component" value="Unassembled WGS sequence"/>
</dbReference>
<name>A0A9D1GJQ4_9FIRM</name>
<protein>
    <submittedName>
        <fullName evidence="1">Uncharacterized protein</fullName>
    </submittedName>
</protein>
<accession>A0A9D1GJQ4</accession>
<reference evidence="1" key="1">
    <citation type="submission" date="2020-10" db="EMBL/GenBank/DDBJ databases">
        <authorList>
            <person name="Gilroy R."/>
        </authorList>
    </citation>
    <scope>NUCLEOTIDE SEQUENCE</scope>
    <source>
        <strain evidence="1">CHK123-3438</strain>
    </source>
</reference>
<sequence>MRKFMHYGKEVIYQQIGDVSFRDLLNKEGIKYVDLPLLEDDVLMYEKDGKTRYVCIVRANSPDEYIENTYMTSEIPVDLSWRNLMLDCKRQKNGEEPMKLKTKAKLLCEKATDMAMKSARERAEPGSMIWTIPEVDPRDFRLALIALGYNIDIIMEMDHHDVDGKFLEDMQK</sequence>
<evidence type="ECO:0000313" key="2">
    <source>
        <dbReference type="Proteomes" id="UP000886860"/>
    </source>
</evidence>
<comment type="caution">
    <text evidence="1">The sequence shown here is derived from an EMBL/GenBank/DDBJ whole genome shotgun (WGS) entry which is preliminary data.</text>
</comment>
<organism evidence="1 2">
    <name type="scientific">Candidatus Caccovicinus merdipullorum</name>
    <dbReference type="NCBI Taxonomy" id="2840724"/>
    <lineage>
        <taxon>Bacteria</taxon>
        <taxon>Bacillati</taxon>
        <taxon>Bacillota</taxon>
        <taxon>Clostridia</taxon>
        <taxon>Eubacteriales</taxon>
        <taxon>Candidatus Caccovicinus</taxon>
    </lineage>
</organism>
<gene>
    <name evidence="1" type="ORF">IAB60_09140</name>
</gene>
<dbReference type="EMBL" id="DVKS01000157">
    <property type="protein sequence ID" value="HIT42240.1"/>
    <property type="molecule type" value="Genomic_DNA"/>
</dbReference>
<reference evidence="1" key="2">
    <citation type="journal article" date="2021" name="PeerJ">
        <title>Extensive microbial diversity within the chicken gut microbiome revealed by metagenomics and culture.</title>
        <authorList>
            <person name="Gilroy R."/>
            <person name="Ravi A."/>
            <person name="Getino M."/>
            <person name="Pursley I."/>
            <person name="Horton D.L."/>
            <person name="Alikhan N.F."/>
            <person name="Baker D."/>
            <person name="Gharbi K."/>
            <person name="Hall N."/>
            <person name="Watson M."/>
            <person name="Adriaenssens E.M."/>
            <person name="Foster-Nyarko E."/>
            <person name="Jarju S."/>
            <person name="Secka A."/>
            <person name="Antonio M."/>
            <person name="Oren A."/>
            <person name="Chaudhuri R.R."/>
            <person name="La Ragione R."/>
            <person name="Hildebrand F."/>
            <person name="Pallen M.J."/>
        </authorList>
    </citation>
    <scope>NUCLEOTIDE SEQUENCE</scope>
    <source>
        <strain evidence="1">CHK123-3438</strain>
    </source>
</reference>
<proteinExistence type="predicted"/>
<dbReference type="AlphaFoldDB" id="A0A9D1GJQ4"/>